<organism evidence="4 5">
    <name type="scientific">Hyaloscypha bicolor E</name>
    <dbReference type="NCBI Taxonomy" id="1095630"/>
    <lineage>
        <taxon>Eukaryota</taxon>
        <taxon>Fungi</taxon>
        <taxon>Dikarya</taxon>
        <taxon>Ascomycota</taxon>
        <taxon>Pezizomycotina</taxon>
        <taxon>Leotiomycetes</taxon>
        <taxon>Helotiales</taxon>
        <taxon>Hyaloscyphaceae</taxon>
        <taxon>Hyaloscypha</taxon>
        <taxon>Hyaloscypha bicolor</taxon>
    </lineage>
</organism>
<dbReference type="Gene3D" id="2.60.40.10">
    <property type="entry name" value="Immunoglobulins"/>
    <property type="match status" value="1"/>
</dbReference>
<dbReference type="InterPro" id="IPR013783">
    <property type="entry name" value="Ig-like_fold"/>
</dbReference>
<dbReference type="RefSeq" id="XP_024726259.1">
    <property type="nucleotide sequence ID" value="XM_024873346.1"/>
</dbReference>
<dbReference type="CDD" id="cd02851">
    <property type="entry name" value="E_set_GO_C"/>
    <property type="match status" value="1"/>
</dbReference>
<dbReference type="OrthoDB" id="2019572at2759"/>
<dbReference type="Proteomes" id="UP000235371">
    <property type="component" value="Unassembled WGS sequence"/>
</dbReference>
<feature type="non-terminal residue" evidence="4">
    <location>
        <position position="485"/>
    </location>
</feature>
<dbReference type="InterPro" id="IPR015202">
    <property type="entry name" value="GO-like_E_set"/>
</dbReference>
<dbReference type="SUPFAM" id="SSF81296">
    <property type="entry name" value="E set domains"/>
    <property type="match status" value="1"/>
</dbReference>
<dbReference type="InterPro" id="IPR011043">
    <property type="entry name" value="Gal_Oxase/kelch_b-propeller"/>
</dbReference>
<feature type="domain" description="Glyoxal oxidase N-terminal" evidence="2">
    <location>
        <begin position="46"/>
        <end position="379"/>
    </location>
</feature>
<proteinExistence type="predicted"/>
<evidence type="ECO:0000256" key="1">
    <source>
        <dbReference type="ARBA" id="ARBA00022729"/>
    </source>
</evidence>
<accession>A0A2J6SF05</accession>
<dbReference type="Pfam" id="PF07250">
    <property type="entry name" value="Glyoxal_oxid_N"/>
    <property type="match status" value="1"/>
</dbReference>
<feature type="domain" description="Galactose oxidase-like Early set" evidence="3">
    <location>
        <begin position="390"/>
        <end position="485"/>
    </location>
</feature>
<dbReference type="SUPFAM" id="SSF50965">
    <property type="entry name" value="Galactose oxidase, central domain"/>
    <property type="match status" value="1"/>
</dbReference>
<feature type="non-terminal residue" evidence="4">
    <location>
        <position position="1"/>
    </location>
</feature>
<evidence type="ECO:0000259" key="2">
    <source>
        <dbReference type="Pfam" id="PF07250"/>
    </source>
</evidence>
<dbReference type="AlphaFoldDB" id="A0A2J6SF05"/>
<name>A0A2J6SF05_9HELO</name>
<reference evidence="4 5" key="1">
    <citation type="submission" date="2016-04" db="EMBL/GenBank/DDBJ databases">
        <title>A degradative enzymes factory behind the ericoid mycorrhizal symbiosis.</title>
        <authorList>
            <consortium name="DOE Joint Genome Institute"/>
            <person name="Martino E."/>
            <person name="Morin E."/>
            <person name="Grelet G."/>
            <person name="Kuo A."/>
            <person name="Kohler A."/>
            <person name="Daghino S."/>
            <person name="Barry K."/>
            <person name="Choi C."/>
            <person name="Cichocki N."/>
            <person name="Clum A."/>
            <person name="Copeland A."/>
            <person name="Hainaut M."/>
            <person name="Haridas S."/>
            <person name="Labutti K."/>
            <person name="Lindquist E."/>
            <person name="Lipzen A."/>
            <person name="Khouja H.-R."/>
            <person name="Murat C."/>
            <person name="Ohm R."/>
            <person name="Olson A."/>
            <person name="Spatafora J."/>
            <person name="Veneault-Fourrey C."/>
            <person name="Henrissat B."/>
            <person name="Grigoriev I."/>
            <person name="Martin F."/>
            <person name="Perotto S."/>
        </authorList>
    </citation>
    <scope>NUCLEOTIDE SEQUENCE [LARGE SCALE GENOMIC DNA]</scope>
    <source>
        <strain evidence="4 5">E</strain>
    </source>
</reference>
<dbReference type="InterPro" id="IPR009880">
    <property type="entry name" value="Glyoxal_oxidase_N"/>
</dbReference>
<dbReference type="PANTHER" id="PTHR32208">
    <property type="entry name" value="SECRETED PROTEIN-RELATED"/>
    <property type="match status" value="1"/>
</dbReference>
<protein>
    <submittedName>
        <fullName evidence="4">Copper radical oxidase</fullName>
    </submittedName>
</protein>
<dbReference type="PANTHER" id="PTHR32208:SF68">
    <property type="entry name" value="GALACTOSE OXIDASE"/>
    <property type="match status" value="1"/>
</dbReference>
<dbReference type="Pfam" id="PF09118">
    <property type="entry name" value="GO-like_E_set"/>
    <property type="match status" value="1"/>
</dbReference>
<sequence>GQWGPKIPVPLIPVAAAVLPQSGRILMFAADKADQMYAEDSSSYDITFSAIYDPFTGSVAPGTVTNHGMFCPGLSLDFQGRPVVTGGMTDNKVSIFDDESDSWISAQNMTMGRGYHAQTTLSDGRIFTIGGSWNGGIGGVDVASKGGEVFDPIGNAWTALPDCPVGPMLTNDSRGEFFADNHAWLFAWKNESVFQAGPSANMNWYGTRGLGDHRAAGVRGADEDSMNGNAIMYDATKGKILTLGGAPSYALSFSTRAAHIITLSDPFEEVEAEAIDSMHDPRAYANSVVLPTGDVFVNGGVSYARQWTDVNSSLTPELWNPVTRRFTKMVRSPTPRNYHSIAILLPDATVLTGGGGLCWRICEDTSANHLDLQVFYPPYLFNSDRGLAQRPVITGTSPSIIELGASLFIFTNEPVAKFALIRYGSVTHSINTDQRRIQLDAVALDRGEGNPTKEWKSQIEVPSDPGIVPPGWWMLFAINDQGVPS</sequence>
<dbReference type="InterPro" id="IPR037293">
    <property type="entry name" value="Gal_Oxidase_central_sf"/>
</dbReference>
<gene>
    <name evidence="4" type="ORF">K444DRAFT_500883</name>
</gene>
<evidence type="ECO:0000313" key="5">
    <source>
        <dbReference type="Proteomes" id="UP000235371"/>
    </source>
</evidence>
<evidence type="ECO:0000259" key="3">
    <source>
        <dbReference type="Pfam" id="PF09118"/>
    </source>
</evidence>
<dbReference type="InterPro" id="IPR014756">
    <property type="entry name" value="Ig_E-set"/>
</dbReference>
<keyword evidence="1" id="KW-0732">Signal</keyword>
<dbReference type="SMART" id="SM00612">
    <property type="entry name" value="Kelch"/>
    <property type="match status" value="2"/>
</dbReference>
<dbReference type="GeneID" id="36581426"/>
<dbReference type="EMBL" id="KZ613921">
    <property type="protein sequence ID" value="PMD49355.1"/>
    <property type="molecule type" value="Genomic_DNA"/>
</dbReference>
<dbReference type="STRING" id="1095630.A0A2J6SF05"/>
<dbReference type="InParanoid" id="A0A2J6SF05"/>
<dbReference type="Gene3D" id="2.130.10.80">
    <property type="entry name" value="Galactose oxidase/kelch, beta-propeller"/>
    <property type="match status" value="1"/>
</dbReference>
<dbReference type="InterPro" id="IPR006652">
    <property type="entry name" value="Kelch_1"/>
</dbReference>
<evidence type="ECO:0000313" key="4">
    <source>
        <dbReference type="EMBL" id="PMD49355.1"/>
    </source>
</evidence>
<keyword evidence="5" id="KW-1185">Reference proteome</keyword>